<name>A0A7T6XSR9_PENDI</name>
<dbReference type="Proteomes" id="UP000595662">
    <property type="component" value="Chromosome 5"/>
</dbReference>
<protein>
    <submittedName>
        <fullName evidence="2">Uncharacterized protein</fullName>
    </submittedName>
</protein>
<feature type="compositionally biased region" description="Basic and acidic residues" evidence="1">
    <location>
        <begin position="115"/>
        <end position="126"/>
    </location>
</feature>
<evidence type="ECO:0000313" key="3">
    <source>
        <dbReference type="Proteomes" id="UP000595662"/>
    </source>
</evidence>
<organism evidence="2 3">
    <name type="scientific">Penicillium digitatum</name>
    <name type="common">Green mold</name>
    <dbReference type="NCBI Taxonomy" id="36651"/>
    <lineage>
        <taxon>Eukaryota</taxon>
        <taxon>Fungi</taxon>
        <taxon>Dikarya</taxon>
        <taxon>Ascomycota</taxon>
        <taxon>Pezizomycotina</taxon>
        <taxon>Eurotiomycetes</taxon>
        <taxon>Eurotiomycetidae</taxon>
        <taxon>Eurotiales</taxon>
        <taxon>Aspergillaceae</taxon>
        <taxon>Penicillium</taxon>
    </lineage>
</organism>
<dbReference type="EMBL" id="CP060778">
    <property type="protein sequence ID" value="QQK46748.1"/>
    <property type="molecule type" value="Genomic_DNA"/>
</dbReference>
<gene>
    <name evidence="2" type="ORF">Pdw03_1646</name>
</gene>
<proteinExistence type="predicted"/>
<feature type="region of interest" description="Disordered" evidence="1">
    <location>
        <begin position="87"/>
        <end position="148"/>
    </location>
</feature>
<accession>A0A7T6XSR9</accession>
<evidence type="ECO:0000256" key="1">
    <source>
        <dbReference type="SAM" id="MobiDB-lite"/>
    </source>
</evidence>
<dbReference type="RefSeq" id="XP_065957690.1">
    <property type="nucleotide sequence ID" value="XM_066099963.1"/>
</dbReference>
<reference evidence="2 3" key="1">
    <citation type="submission" date="2020-08" db="EMBL/GenBank/DDBJ databases">
        <title>The completed genome sequence of the pathogenic ascomycete fungus Penicillium digitatum.</title>
        <authorList>
            <person name="Wang M."/>
        </authorList>
    </citation>
    <scope>NUCLEOTIDE SEQUENCE [LARGE SCALE GENOMIC DNA]</scope>
    <source>
        <strain evidence="2 3">PdW03</strain>
    </source>
</reference>
<sequence length="249" mass="27644">MKAISKATLHLLPAVSRRLTFAMKAGALYQARENIQTGILQNASLLRSGNFVKMIDQIVTECSFIHLGELISSELWTQFWPSQDALRRPLTKSSKSSKNKRKRNEISVSYDESETLNKARRLENRRPHGFLQFSTPGTRSQGTDESQLSQLAMPHNLSEDRCSTLMSNSRDPDLLTSINPEASADFPDVLDMAASINPEASANFPDASTSYAAFWNSTATHADAGRFMVLHEGSYYGNDECFTGTLVNT</sequence>
<dbReference type="GeneID" id="90952298"/>
<feature type="compositionally biased region" description="Polar residues" evidence="1">
    <location>
        <begin position="132"/>
        <end position="148"/>
    </location>
</feature>
<dbReference type="AlphaFoldDB" id="A0A7T6XSR9"/>
<evidence type="ECO:0000313" key="2">
    <source>
        <dbReference type="EMBL" id="QQK46748.1"/>
    </source>
</evidence>